<sequence>MDRRASLTWAGPIRAWRGNGVNFQGSLQAFMDSFVLSSLKKDKEARDKLQHLGMESGEVKAKRGENGEEKADVKPSKGKPEKSQYEPLDLSVRPDSASLPGSSVTIQDNVAWHGCLFCSFTTSSVELMALHLQANHLGKAKRKESGILDMKGMSREPMGEHSSASKTRLAPATLHPGNESLSTKQGLHVDRMTQQETGKEAVGEQKSAAWSNHMDPANGSGFQSDFFKQFSMYDGHGGGGPGPQSFGGPCTRTA</sequence>
<dbReference type="EMBL" id="JAINUF010000006">
    <property type="protein sequence ID" value="KAJ8355392.1"/>
    <property type="molecule type" value="Genomic_DNA"/>
</dbReference>
<keyword evidence="8" id="KW-0238">DNA-binding</keyword>
<feature type="compositionally biased region" description="Basic and acidic residues" evidence="11">
    <location>
        <begin position="57"/>
        <end position="84"/>
    </location>
</feature>
<evidence type="ECO:0000256" key="5">
    <source>
        <dbReference type="ARBA" id="ARBA00022771"/>
    </source>
</evidence>
<evidence type="ECO:0000256" key="9">
    <source>
        <dbReference type="ARBA" id="ARBA00023163"/>
    </source>
</evidence>
<proteinExistence type="inferred from homology"/>
<keyword evidence="13" id="KW-1185">Reference proteome</keyword>
<dbReference type="Proteomes" id="UP001152622">
    <property type="component" value="Chromosome 6"/>
</dbReference>
<feature type="region of interest" description="Disordered" evidence="11">
    <location>
        <begin position="48"/>
        <end position="96"/>
    </location>
</feature>
<evidence type="ECO:0000256" key="7">
    <source>
        <dbReference type="ARBA" id="ARBA00023015"/>
    </source>
</evidence>
<evidence type="ECO:0000256" key="1">
    <source>
        <dbReference type="ARBA" id="ARBA00004123"/>
    </source>
</evidence>
<reference evidence="12" key="1">
    <citation type="journal article" date="2023" name="Science">
        <title>Genome structures resolve the early diversification of teleost fishes.</title>
        <authorList>
            <person name="Parey E."/>
            <person name="Louis A."/>
            <person name="Montfort J."/>
            <person name="Bouchez O."/>
            <person name="Roques C."/>
            <person name="Iampietro C."/>
            <person name="Lluch J."/>
            <person name="Castinel A."/>
            <person name="Donnadieu C."/>
            <person name="Desvignes T."/>
            <person name="Floi Bucao C."/>
            <person name="Jouanno E."/>
            <person name="Wen M."/>
            <person name="Mejri S."/>
            <person name="Dirks R."/>
            <person name="Jansen H."/>
            <person name="Henkel C."/>
            <person name="Chen W.J."/>
            <person name="Zahm M."/>
            <person name="Cabau C."/>
            <person name="Klopp C."/>
            <person name="Thompson A.W."/>
            <person name="Robinson-Rechavi M."/>
            <person name="Braasch I."/>
            <person name="Lecointre G."/>
            <person name="Bobe J."/>
            <person name="Postlethwait J.H."/>
            <person name="Berthelot C."/>
            <person name="Roest Crollius H."/>
            <person name="Guiguen Y."/>
        </authorList>
    </citation>
    <scope>NUCLEOTIDE SEQUENCE</scope>
    <source>
        <strain evidence="12">WJC10195</strain>
    </source>
</reference>
<evidence type="ECO:0000313" key="12">
    <source>
        <dbReference type="EMBL" id="KAJ8355392.1"/>
    </source>
</evidence>
<feature type="compositionally biased region" description="Low complexity" evidence="11">
    <location>
        <begin position="243"/>
        <end position="254"/>
    </location>
</feature>
<keyword evidence="9" id="KW-0804">Transcription</keyword>
<evidence type="ECO:0000256" key="3">
    <source>
        <dbReference type="ARBA" id="ARBA00022723"/>
    </source>
</evidence>
<comment type="similarity">
    <text evidence="2">Belongs to the krueppel C2H2-type zinc-finger protein family.</text>
</comment>
<evidence type="ECO:0008006" key="14">
    <source>
        <dbReference type="Google" id="ProtNLM"/>
    </source>
</evidence>
<keyword evidence="5" id="KW-0863">Zinc-finger</keyword>
<accession>A0A9Q1FBW8</accession>
<comment type="subcellular location">
    <subcellularLocation>
        <location evidence="1">Nucleus</location>
    </subcellularLocation>
</comment>
<name>A0A9Q1FBW8_SYNKA</name>
<dbReference type="OrthoDB" id="6077919at2759"/>
<evidence type="ECO:0000256" key="11">
    <source>
        <dbReference type="SAM" id="MobiDB-lite"/>
    </source>
</evidence>
<organism evidence="12 13">
    <name type="scientific">Synaphobranchus kaupii</name>
    <name type="common">Kaup's arrowtooth eel</name>
    <dbReference type="NCBI Taxonomy" id="118154"/>
    <lineage>
        <taxon>Eukaryota</taxon>
        <taxon>Metazoa</taxon>
        <taxon>Chordata</taxon>
        <taxon>Craniata</taxon>
        <taxon>Vertebrata</taxon>
        <taxon>Euteleostomi</taxon>
        <taxon>Actinopterygii</taxon>
        <taxon>Neopterygii</taxon>
        <taxon>Teleostei</taxon>
        <taxon>Anguilliformes</taxon>
        <taxon>Synaphobranchidae</taxon>
        <taxon>Synaphobranchus</taxon>
    </lineage>
</organism>
<keyword evidence="3" id="KW-0479">Metal-binding</keyword>
<dbReference type="PANTHER" id="PTHR45925">
    <property type="entry name" value="ZINC FINGER PROTEIN"/>
    <property type="match status" value="1"/>
</dbReference>
<keyword evidence="6" id="KW-0862">Zinc</keyword>
<keyword evidence="10" id="KW-0539">Nucleus</keyword>
<dbReference type="GO" id="GO:0000978">
    <property type="term" value="F:RNA polymerase II cis-regulatory region sequence-specific DNA binding"/>
    <property type="evidence" value="ECO:0007669"/>
    <property type="project" value="TreeGrafter"/>
</dbReference>
<evidence type="ECO:0000256" key="2">
    <source>
        <dbReference type="ARBA" id="ARBA00006991"/>
    </source>
</evidence>
<comment type="caution">
    <text evidence="12">The sequence shown here is derived from an EMBL/GenBank/DDBJ whole genome shotgun (WGS) entry which is preliminary data.</text>
</comment>
<dbReference type="GO" id="GO:0008270">
    <property type="term" value="F:zinc ion binding"/>
    <property type="evidence" value="ECO:0007669"/>
    <property type="project" value="UniProtKB-KW"/>
</dbReference>
<dbReference type="GO" id="GO:0000981">
    <property type="term" value="F:DNA-binding transcription factor activity, RNA polymerase II-specific"/>
    <property type="evidence" value="ECO:0007669"/>
    <property type="project" value="TreeGrafter"/>
</dbReference>
<keyword evidence="4" id="KW-0677">Repeat</keyword>
<feature type="region of interest" description="Disordered" evidence="11">
    <location>
        <begin position="233"/>
        <end position="254"/>
    </location>
</feature>
<evidence type="ECO:0000313" key="13">
    <source>
        <dbReference type="Proteomes" id="UP001152622"/>
    </source>
</evidence>
<evidence type="ECO:0000256" key="4">
    <source>
        <dbReference type="ARBA" id="ARBA00022737"/>
    </source>
</evidence>
<dbReference type="PANTHER" id="PTHR45925:SF2">
    <property type="entry name" value="ZINC FINGER PROTEIN 536"/>
    <property type="match status" value="1"/>
</dbReference>
<evidence type="ECO:0000256" key="10">
    <source>
        <dbReference type="ARBA" id="ARBA00023242"/>
    </source>
</evidence>
<dbReference type="AlphaFoldDB" id="A0A9Q1FBW8"/>
<protein>
    <recommendedName>
        <fullName evidence="14">Zinc finger protein 536</fullName>
    </recommendedName>
</protein>
<evidence type="ECO:0000256" key="6">
    <source>
        <dbReference type="ARBA" id="ARBA00022833"/>
    </source>
</evidence>
<evidence type="ECO:0000256" key="8">
    <source>
        <dbReference type="ARBA" id="ARBA00023125"/>
    </source>
</evidence>
<gene>
    <name evidence="12" type="ORF">SKAU_G00181860</name>
</gene>
<dbReference type="GO" id="GO:0005634">
    <property type="term" value="C:nucleus"/>
    <property type="evidence" value="ECO:0007669"/>
    <property type="project" value="UniProtKB-SubCell"/>
</dbReference>
<keyword evidence="7" id="KW-0805">Transcription regulation</keyword>
<dbReference type="InterPro" id="IPR051967">
    <property type="entry name" value="Krueppel_C2H2-ZF"/>
</dbReference>